<dbReference type="EMBL" id="FMSV02000383">
    <property type="protein sequence ID" value="SEH05800.1"/>
    <property type="molecule type" value="Genomic_DNA"/>
</dbReference>
<gene>
    <name evidence="2" type="ORF">MBHS_01655</name>
</gene>
<reference evidence="2 3" key="1">
    <citation type="submission" date="2016-10" db="EMBL/GenBank/DDBJ databases">
        <authorList>
            <person name="de Groot N.N."/>
        </authorList>
    </citation>
    <scope>NUCLEOTIDE SEQUENCE [LARGE SCALE GENOMIC DNA]</scope>
    <source>
        <strain evidence="2">MBHS1</strain>
    </source>
</reference>
<dbReference type="Proteomes" id="UP000236724">
    <property type="component" value="Unassembled WGS sequence"/>
</dbReference>
<evidence type="ECO:0000313" key="3">
    <source>
        <dbReference type="Proteomes" id="UP000236724"/>
    </source>
</evidence>
<evidence type="ECO:0000313" key="2">
    <source>
        <dbReference type="EMBL" id="SEH05800.1"/>
    </source>
</evidence>
<keyword evidence="3" id="KW-1185">Reference proteome</keyword>
<feature type="domain" description="Transposase IS701-like DDE" evidence="1">
    <location>
        <begin position="10"/>
        <end position="113"/>
    </location>
</feature>
<dbReference type="Pfam" id="PF13546">
    <property type="entry name" value="DDE_5"/>
    <property type="match status" value="1"/>
</dbReference>
<sequence length="165" mass="19391">MNEITTILTCLHPLIDATTYRQLQIISQGLLTMTGRITMLGISRWTEKGGSYRTIQRFFAKKIDWCSLNWAIAKNALKNHKGVILIAGDATTVTKSGKETHGLGKVFSHPFTRVQFQESLFKPCHWWMLQQKNHGRYWWNKFCQNPNRRSRQQPRKKNKTRQWQT</sequence>
<dbReference type="AlphaFoldDB" id="A0A1H6F6N5"/>
<protein>
    <recommendedName>
        <fullName evidence="1">Transposase IS701-like DDE domain-containing protein</fullName>
    </recommendedName>
</protein>
<evidence type="ECO:0000259" key="1">
    <source>
        <dbReference type="Pfam" id="PF13546"/>
    </source>
</evidence>
<dbReference type="InterPro" id="IPR038721">
    <property type="entry name" value="IS701-like_DDE_dom"/>
</dbReference>
<dbReference type="RefSeq" id="WP_286019231.1">
    <property type="nucleotide sequence ID" value="NZ_FMSV02000383.1"/>
</dbReference>
<accession>A0A1H6F6N5</accession>
<proteinExistence type="predicted"/>
<organism evidence="2 3">
    <name type="scientific">Candidatus Venteria ishoeyi</name>
    <dbReference type="NCBI Taxonomy" id="1899563"/>
    <lineage>
        <taxon>Bacteria</taxon>
        <taxon>Pseudomonadati</taxon>
        <taxon>Pseudomonadota</taxon>
        <taxon>Gammaproteobacteria</taxon>
        <taxon>Thiotrichales</taxon>
        <taxon>Thiotrichaceae</taxon>
        <taxon>Venteria</taxon>
    </lineage>
</organism>
<name>A0A1H6F6N5_9GAMM</name>